<dbReference type="AlphaFoldDB" id="A0AAN7LJC6"/>
<feature type="compositionally biased region" description="Acidic residues" evidence="4">
    <location>
        <begin position="364"/>
        <end position="377"/>
    </location>
</feature>
<accession>A0AAN7LJC6</accession>
<gene>
    <name evidence="5" type="ORF">SAY86_002563</name>
</gene>
<evidence type="ECO:0000256" key="3">
    <source>
        <dbReference type="ARBA" id="ARBA00023274"/>
    </source>
</evidence>
<feature type="compositionally biased region" description="Basic and acidic residues" evidence="4">
    <location>
        <begin position="323"/>
        <end position="337"/>
    </location>
</feature>
<comment type="caution">
    <text evidence="5">The sequence shown here is derived from an EMBL/GenBank/DDBJ whole genome shotgun (WGS) entry which is preliminary data.</text>
</comment>
<dbReference type="Pfam" id="PF01165">
    <property type="entry name" value="Ribosomal_S21"/>
    <property type="match status" value="1"/>
</dbReference>
<dbReference type="PANTHER" id="PTHR21109">
    <property type="entry name" value="MITOCHONDRIAL 28S RIBOSOMAL PROTEIN S21"/>
    <property type="match status" value="1"/>
</dbReference>
<keyword evidence="2" id="KW-0689">Ribosomal protein</keyword>
<evidence type="ECO:0000313" key="6">
    <source>
        <dbReference type="Proteomes" id="UP001346149"/>
    </source>
</evidence>
<feature type="region of interest" description="Disordered" evidence="4">
    <location>
        <begin position="323"/>
        <end position="377"/>
    </location>
</feature>
<organism evidence="5 6">
    <name type="scientific">Trapa natans</name>
    <name type="common">Water chestnut</name>
    <dbReference type="NCBI Taxonomy" id="22666"/>
    <lineage>
        <taxon>Eukaryota</taxon>
        <taxon>Viridiplantae</taxon>
        <taxon>Streptophyta</taxon>
        <taxon>Embryophyta</taxon>
        <taxon>Tracheophyta</taxon>
        <taxon>Spermatophyta</taxon>
        <taxon>Magnoliopsida</taxon>
        <taxon>eudicotyledons</taxon>
        <taxon>Gunneridae</taxon>
        <taxon>Pentapetalae</taxon>
        <taxon>rosids</taxon>
        <taxon>malvids</taxon>
        <taxon>Myrtales</taxon>
        <taxon>Lythraceae</taxon>
        <taxon>Trapa</taxon>
    </lineage>
</organism>
<dbReference type="GO" id="GO:0006412">
    <property type="term" value="P:translation"/>
    <property type="evidence" value="ECO:0007669"/>
    <property type="project" value="InterPro"/>
</dbReference>
<dbReference type="Proteomes" id="UP001346149">
    <property type="component" value="Unassembled WGS sequence"/>
</dbReference>
<dbReference type="PRINTS" id="PR00976">
    <property type="entry name" value="RIBOSOMALS21"/>
</dbReference>
<dbReference type="HAMAP" id="MF_00358">
    <property type="entry name" value="Ribosomal_bS21"/>
    <property type="match status" value="1"/>
</dbReference>
<feature type="compositionally biased region" description="Polar residues" evidence="4">
    <location>
        <begin position="167"/>
        <end position="177"/>
    </location>
</feature>
<keyword evidence="6" id="KW-1185">Reference proteome</keyword>
<keyword evidence="3" id="KW-0687">Ribonucleoprotein</keyword>
<reference evidence="5 6" key="1">
    <citation type="journal article" date="2023" name="Hortic Res">
        <title>Pangenome of water caltrop reveals structural variations and asymmetric subgenome divergence after allopolyploidization.</title>
        <authorList>
            <person name="Zhang X."/>
            <person name="Chen Y."/>
            <person name="Wang L."/>
            <person name="Yuan Y."/>
            <person name="Fang M."/>
            <person name="Shi L."/>
            <person name="Lu R."/>
            <person name="Comes H.P."/>
            <person name="Ma Y."/>
            <person name="Chen Y."/>
            <person name="Huang G."/>
            <person name="Zhou Y."/>
            <person name="Zheng Z."/>
            <person name="Qiu Y."/>
        </authorList>
    </citation>
    <scope>NUCLEOTIDE SEQUENCE [LARGE SCALE GENOMIC DNA]</scope>
    <source>
        <strain evidence="5">F231</strain>
    </source>
</reference>
<dbReference type="InterPro" id="IPR038380">
    <property type="entry name" value="Ribosomal_bS21_sf"/>
</dbReference>
<sequence length="377" mass="43017">MVRSRGLEARAVELRPEAILGRPVKRELVHLQLHQLVTLQNGTRVDSDAHDESEDDEKHAPCRRISSILGFIALISTLPSWKSNRWHYYIRGWVEMDSIGMVRSRGPKPRTVELRPEAVLGPVKRELVHLHLHQFVTLQLQSDRYSLMIQPVLDMPPQSKPIKTIPVTRSDNPTSNKIPLHRPYPQLTVIRLCFVGISSSMAASFSNFLSSLLPSKTPQPPPPLPQAPPLPISQALPKLQKSRDDFAHMSLSQTQDQSPLDLSASVICPSLAYSNTLYFSSGYNVQVLVDDNEPEERLLGRFRREVMKAGVIQECKRRQFFENRQDERKRKTREAARRARKRRPMSRAPTTNNQETPANKKADDDDNWEMPGEEIPL</sequence>
<comment type="similarity">
    <text evidence="1">Belongs to the bacterial ribosomal protein bS21 family.</text>
</comment>
<evidence type="ECO:0000313" key="5">
    <source>
        <dbReference type="EMBL" id="KAK4785874.1"/>
    </source>
</evidence>
<name>A0AAN7LJC6_TRANT</name>
<dbReference type="NCBIfam" id="TIGR00030">
    <property type="entry name" value="S21p"/>
    <property type="match status" value="1"/>
</dbReference>
<dbReference type="InterPro" id="IPR001911">
    <property type="entry name" value="Ribosomal_bS21"/>
</dbReference>
<evidence type="ECO:0000256" key="4">
    <source>
        <dbReference type="SAM" id="MobiDB-lite"/>
    </source>
</evidence>
<dbReference type="PANTHER" id="PTHR21109:SF0">
    <property type="entry name" value="SMALL RIBOSOMAL SUBUNIT PROTEIN BS21M"/>
    <property type="match status" value="1"/>
</dbReference>
<dbReference type="GO" id="GO:0003735">
    <property type="term" value="F:structural constituent of ribosome"/>
    <property type="evidence" value="ECO:0007669"/>
    <property type="project" value="InterPro"/>
</dbReference>
<evidence type="ECO:0008006" key="7">
    <source>
        <dbReference type="Google" id="ProtNLM"/>
    </source>
</evidence>
<feature type="region of interest" description="Disordered" evidence="4">
    <location>
        <begin position="160"/>
        <end position="179"/>
    </location>
</feature>
<dbReference type="EMBL" id="JAXQNO010000013">
    <property type="protein sequence ID" value="KAK4785874.1"/>
    <property type="molecule type" value="Genomic_DNA"/>
</dbReference>
<feature type="compositionally biased region" description="Polar residues" evidence="4">
    <location>
        <begin position="348"/>
        <end position="357"/>
    </location>
</feature>
<evidence type="ECO:0000256" key="2">
    <source>
        <dbReference type="ARBA" id="ARBA00022980"/>
    </source>
</evidence>
<proteinExistence type="inferred from homology"/>
<evidence type="ECO:0000256" key="1">
    <source>
        <dbReference type="ARBA" id="ARBA00006640"/>
    </source>
</evidence>
<protein>
    <recommendedName>
        <fullName evidence="7">30S ribosomal protein S21, chloroplastic</fullName>
    </recommendedName>
</protein>
<dbReference type="GO" id="GO:1990904">
    <property type="term" value="C:ribonucleoprotein complex"/>
    <property type="evidence" value="ECO:0007669"/>
    <property type="project" value="UniProtKB-KW"/>
</dbReference>
<dbReference type="GO" id="GO:0005840">
    <property type="term" value="C:ribosome"/>
    <property type="evidence" value="ECO:0007669"/>
    <property type="project" value="UniProtKB-KW"/>
</dbReference>
<dbReference type="Gene3D" id="1.20.5.1150">
    <property type="entry name" value="Ribosomal protein S8"/>
    <property type="match status" value="1"/>
</dbReference>